<keyword evidence="3" id="KW-1185">Reference proteome</keyword>
<dbReference type="eggNOG" id="ENOG502SH6K">
    <property type="taxonomic scope" value="Eukaryota"/>
</dbReference>
<dbReference type="EMBL" id="KB445558">
    <property type="protein sequence ID" value="EMC94466.1"/>
    <property type="molecule type" value="Genomic_DNA"/>
</dbReference>
<dbReference type="InterPro" id="IPR010730">
    <property type="entry name" value="HET"/>
</dbReference>
<proteinExistence type="predicted"/>
<dbReference type="OMA" id="QYCAGLW"/>
<dbReference type="AlphaFoldDB" id="M2MD68"/>
<organism evidence="2 3">
    <name type="scientific">Baudoinia panamericana (strain UAMH 10762)</name>
    <name type="common">Angels' share fungus</name>
    <name type="synonym">Baudoinia compniacensis (strain UAMH 10762)</name>
    <dbReference type="NCBI Taxonomy" id="717646"/>
    <lineage>
        <taxon>Eukaryota</taxon>
        <taxon>Fungi</taxon>
        <taxon>Dikarya</taxon>
        <taxon>Ascomycota</taxon>
        <taxon>Pezizomycotina</taxon>
        <taxon>Dothideomycetes</taxon>
        <taxon>Dothideomycetidae</taxon>
        <taxon>Mycosphaerellales</taxon>
        <taxon>Teratosphaeriaceae</taxon>
        <taxon>Baudoinia</taxon>
    </lineage>
</organism>
<evidence type="ECO:0000259" key="1">
    <source>
        <dbReference type="Pfam" id="PF06985"/>
    </source>
</evidence>
<dbReference type="OrthoDB" id="5125733at2759"/>
<dbReference type="Proteomes" id="UP000011761">
    <property type="component" value="Unassembled WGS sequence"/>
</dbReference>
<accession>M2MD68</accession>
<dbReference type="PANTHER" id="PTHR33112:SF16">
    <property type="entry name" value="HETEROKARYON INCOMPATIBILITY DOMAIN-CONTAINING PROTEIN"/>
    <property type="match status" value="1"/>
</dbReference>
<dbReference type="PANTHER" id="PTHR33112">
    <property type="entry name" value="DOMAIN PROTEIN, PUTATIVE-RELATED"/>
    <property type="match status" value="1"/>
</dbReference>
<dbReference type="HOGENOM" id="CLU_002639_2_12_1"/>
<feature type="domain" description="Heterokaryon incompatibility" evidence="1">
    <location>
        <begin position="226"/>
        <end position="380"/>
    </location>
</feature>
<protein>
    <recommendedName>
        <fullName evidence="1">Heterokaryon incompatibility domain-containing protein</fullName>
    </recommendedName>
</protein>
<dbReference type="RefSeq" id="XP_007678016.1">
    <property type="nucleotide sequence ID" value="XM_007679826.1"/>
</dbReference>
<dbReference type="GeneID" id="19112770"/>
<reference evidence="2 3" key="1">
    <citation type="journal article" date="2012" name="PLoS Pathog.">
        <title>Diverse lifestyles and strategies of plant pathogenesis encoded in the genomes of eighteen Dothideomycetes fungi.</title>
        <authorList>
            <person name="Ohm R.A."/>
            <person name="Feau N."/>
            <person name="Henrissat B."/>
            <person name="Schoch C.L."/>
            <person name="Horwitz B.A."/>
            <person name="Barry K.W."/>
            <person name="Condon B.J."/>
            <person name="Copeland A.C."/>
            <person name="Dhillon B."/>
            <person name="Glaser F."/>
            <person name="Hesse C.N."/>
            <person name="Kosti I."/>
            <person name="LaButti K."/>
            <person name="Lindquist E.A."/>
            <person name="Lucas S."/>
            <person name="Salamov A.A."/>
            <person name="Bradshaw R.E."/>
            <person name="Ciuffetti L."/>
            <person name="Hamelin R.C."/>
            <person name="Kema G.H.J."/>
            <person name="Lawrence C."/>
            <person name="Scott J.A."/>
            <person name="Spatafora J.W."/>
            <person name="Turgeon B.G."/>
            <person name="de Wit P.J.G.M."/>
            <person name="Zhong S."/>
            <person name="Goodwin S.B."/>
            <person name="Grigoriev I.V."/>
        </authorList>
    </citation>
    <scope>NUCLEOTIDE SEQUENCE [LARGE SCALE GENOMIC DNA]</scope>
    <source>
        <strain evidence="2 3">UAMH 10762</strain>
    </source>
</reference>
<name>M2MD68_BAUPA</name>
<evidence type="ECO:0000313" key="2">
    <source>
        <dbReference type="EMBL" id="EMC94466.1"/>
    </source>
</evidence>
<evidence type="ECO:0000313" key="3">
    <source>
        <dbReference type="Proteomes" id="UP000011761"/>
    </source>
</evidence>
<sequence length="785" mass="89103">MSPTRLCPSCAGLDIRALFMAAAKASPGSPTHWAPPLSDRSRRRRDGVFRFYQLHANLRVLKESANWCDFCKAICTQFLRLREGKEITDEELSSGVSTQPVYLDIDDWELGVSRAPHVIVTQYSPMEDTDTGEEPVGRRLAYFEVCETPGREPSEQRELFGRVQASSPLETPCIEQAQAWLSDCTHSHALCNQVPPSQHLPTRVLDVSHEPDKVYLINGQTHSGKYAALSYVWGTEPTLILTEDDHNGKGTLENFYAGLALPQLPGTLKDAVITTRILGLRYLWIDAMCIIQNSAQDWAAEAGRMSQVYRGAAVTIEAASASRAGDGFLRPRVSSKPYVELEWRSSSAEVQSVQMRPIYDISETQLTSTTIFSRGWTLQERLLAPRTLSFGEQQISFECAEGYKDEAGRLAMLPQSTEYYLLKRSMLDIRQSQGVIFSTMRWLAAALGLPRFQLYTPFGLFETHRKLLIYRDLYASYDLYWRLIIERFSDRQLTHSRDHLPALSGLAAELQRATGDTYCAGFWWSDLLPSLAWRTSQLINANGIQADGYLPNSNYLVDDWPAGIRATEYVAPSWSWASVRSPVRCFNERGQLGQHTPLARVLRVDLKPRFLDRFGLLDHGYLDIKGPVLPIPDIFRPCLAGYQHPNLHQYVRQQVLLDNDRASEVYQHHQDLEGGEQPEYALLKLLTWNSKLYKEPGTQLECLLLESCDPDCSKWRRLCQLTVEMSGFLLAIEDFLRRQQMVTFKRDLGGSSYDPSDDRADATRRQHIALDIANAEWKTQVLRLC</sequence>
<dbReference type="KEGG" id="bcom:BAUCODRAFT_35681"/>
<dbReference type="Pfam" id="PF06985">
    <property type="entry name" value="HET"/>
    <property type="match status" value="1"/>
</dbReference>
<gene>
    <name evidence="2" type="ORF">BAUCODRAFT_35681</name>
</gene>